<keyword evidence="1" id="KW-0175">Coiled coil</keyword>
<evidence type="ECO:0000313" key="3">
    <source>
        <dbReference type="Proteomes" id="UP000009223"/>
    </source>
</evidence>
<sequence>MENPVVPTEFPADDLRGMGAVDAKEYIFHYITTLKLTEKKREECSTEYEKWAARVSLAQSRGAQDLAPQAQAEADKMQAQRDALDAEIAGLKGQIQRMRDQLPGLAARERSVDPDLLEQELLIALGLTPGEELKPGLERQFEEAEADAALEALKAKMKRDETP</sequence>
<dbReference type="Proteomes" id="UP000009223">
    <property type="component" value="Chromosome"/>
</dbReference>
<reference evidence="3" key="1">
    <citation type="submission" date="2009-12" db="EMBL/GenBank/DDBJ databases">
        <title>Complete sequence of Treponema primitia strain ZAS-2.</title>
        <authorList>
            <person name="Tetu S.G."/>
            <person name="Matson E."/>
            <person name="Ren Q."/>
            <person name="Seshadri R."/>
            <person name="Elbourne L."/>
            <person name="Hassan K.A."/>
            <person name="Durkin A."/>
            <person name="Radune D."/>
            <person name="Mohamoud Y."/>
            <person name="Shay R."/>
            <person name="Jin S."/>
            <person name="Zhang X."/>
            <person name="Lucey K."/>
            <person name="Ballor N.R."/>
            <person name="Ottesen E."/>
            <person name="Rosenthal R."/>
            <person name="Allen A."/>
            <person name="Leadbetter J.R."/>
            <person name="Paulsen I.T."/>
        </authorList>
    </citation>
    <scope>NUCLEOTIDE SEQUENCE [LARGE SCALE GENOMIC DNA]</scope>
    <source>
        <strain evidence="3">ATCC BAA-887 / DSM 12427 / ZAS-2</strain>
    </source>
</reference>
<dbReference type="RefSeq" id="WP_015706903.1">
    <property type="nucleotide sequence ID" value="NC_015578.1"/>
</dbReference>
<proteinExistence type="predicted"/>
<gene>
    <name evidence="2" type="ordered locus">TREPR_3376</name>
</gene>
<feature type="coiled-coil region" evidence="1">
    <location>
        <begin position="67"/>
        <end position="101"/>
    </location>
</feature>
<evidence type="ECO:0000313" key="2">
    <source>
        <dbReference type="EMBL" id="AEF86829.1"/>
    </source>
</evidence>
<dbReference type="OrthoDB" id="361704at2"/>
<dbReference type="AlphaFoldDB" id="F5YJN5"/>
<dbReference type="HOGENOM" id="CLU_1626343_0_0_12"/>
<accession>F5YJN5</accession>
<protein>
    <submittedName>
        <fullName evidence="2">Uncharacterized protein</fullName>
    </submittedName>
</protein>
<name>F5YJN5_TREPZ</name>
<evidence type="ECO:0000256" key="1">
    <source>
        <dbReference type="SAM" id="Coils"/>
    </source>
</evidence>
<keyword evidence="3" id="KW-1185">Reference proteome</keyword>
<dbReference type="eggNOG" id="ENOG5030WQE">
    <property type="taxonomic scope" value="Bacteria"/>
</dbReference>
<dbReference type="EMBL" id="CP001843">
    <property type="protein sequence ID" value="AEF86829.1"/>
    <property type="molecule type" value="Genomic_DNA"/>
</dbReference>
<dbReference type="KEGG" id="tpi:TREPR_3376"/>
<dbReference type="STRING" id="545694.TREPR_3376"/>
<reference evidence="2 3" key="2">
    <citation type="journal article" date="2011" name="ISME J.">
        <title>RNA-seq reveals cooperative metabolic interactions between two termite-gut spirochete species in co-culture.</title>
        <authorList>
            <person name="Rosenthal A.Z."/>
            <person name="Matson E.G."/>
            <person name="Eldar A."/>
            <person name="Leadbetter J.R."/>
        </authorList>
    </citation>
    <scope>NUCLEOTIDE SEQUENCE [LARGE SCALE GENOMIC DNA]</scope>
    <source>
        <strain evidence="3">ATCC BAA-887 / DSM 12427 / ZAS-2</strain>
    </source>
</reference>
<organism evidence="2 3">
    <name type="scientific">Treponema primitia (strain ATCC BAA-887 / DSM 12427 / ZAS-2)</name>
    <dbReference type="NCBI Taxonomy" id="545694"/>
    <lineage>
        <taxon>Bacteria</taxon>
        <taxon>Pseudomonadati</taxon>
        <taxon>Spirochaetota</taxon>
        <taxon>Spirochaetia</taxon>
        <taxon>Spirochaetales</taxon>
        <taxon>Treponemataceae</taxon>
        <taxon>Treponema</taxon>
    </lineage>
</organism>